<protein>
    <recommendedName>
        <fullName evidence="4">SHOCT domain-containing protein</fullName>
    </recommendedName>
</protein>
<name>A0ABQ3LTJ3_9SPHN</name>
<keyword evidence="1" id="KW-0472">Membrane</keyword>
<proteinExistence type="predicted"/>
<gene>
    <name evidence="2" type="ORF">GCM10008023_39140</name>
</gene>
<keyword evidence="1" id="KW-1133">Transmembrane helix</keyword>
<reference evidence="3" key="1">
    <citation type="journal article" date="2019" name="Int. J. Syst. Evol. Microbiol.">
        <title>The Global Catalogue of Microorganisms (GCM) 10K type strain sequencing project: providing services to taxonomists for standard genome sequencing and annotation.</title>
        <authorList>
            <consortium name="The Broad Institute Genomics Platform"/>
            <consortium name="The Broad Institute Genome Sequencing Center for Infectious Disease"/>
            <person name="Wu L."/>
            <person name="Ma J."/>
        </authorList>
    </citation>
    <scope>NUCLEOTIDE SEQUENCE [LARGE SCALE GENOMIC DNA]</scope>
    <source>
        <strain evidence="3">CGMCC 1.8957</strain>
    </source>
</reference>
<sequence>MSYMNANGSFFLWDWILWMGFIFLVFSSIGTWGYTYRAHRKFDGSQRKDAATILNERYASGEITRDQYREMKIEMATV</sequence>
<organism evidence="2 3">
    <name type="scientific">Sphingomonas glacialis</name>
    <dbReference type="NCBI Taxonomy" id="658225"/>
    <lineage>
        <taxon>Bacteria</taxon>
        <taxon>Pseudomonadati</taxon>
        <taxon>Pseudomonadota</taxon>
        <taxon>Alphaproteobacteria</taxon>
        <taxon>Sphingomonadales</taxon>
        <taxon>Sphingomonadaceae</taxon>
        <taxon>Sphingomonas</taxon>
    </lineage>
</organism>
<feature type="transmembrane region" description="Helical" evidence="1">
    <location>
        <begin position="15"/>
        <end position="36"/>
    </location>
</feature>
<dbReference type="EMBL" id="BNAQ01000010">
    <property type="protein sequence ID" value="GHH25610.1"/>
    <property type="molecule type" value="Genomic_DNA"/>
</dbReference>
<evidence type="ECO:0008006" key="4">
    <source>
        <dbReference type="Google" id="ProtNLM"/>
    </source>
</evidence>
<evidence type="ECO:0000256" key="1">
    <source>
        <dbReference type="SAM" id="Phobius"/>
    </source>
</evidence>
<evidence type="ECO:0000313" key="3">
    <source>
        <dbReference type="Proteomes" id="UP000652430"/>
    </source>
</evidence>
<accession>A0ABQ3LTJ3</accession>
<keyword evidence="3" id="KW-1185">Reference proteome</keyword>
<comment type="caution">
    <text evidence="2">The sequence shown here is derived from an EMBL/GenBank/DDBJ whole genome shotgun (WGS) entry which is preliminary data.</text>
</comment>
<evidence type="ECO:0000313" key="2">
    <source>
        <dbReference type="EMBL" id="GHH25610.1"/>
    </source>
</evidence>
<dbReference type="Proteomes" id="UP000652430">
    <property type="component" value="Unassembled WGS sequence"/>
</dbReference>
<keyword evidence="1" id="KW-0812">Transmembrane</keyword>